<evidence type="ECO:0000313" key="3">
    <source>
        <dbReference type="Proteomes" id="UP000324222"/>
    </source>
</evidence>
<evidence type="ECO:0000256" key="1">
    <source>
        <dbReference type="SAM" id="MobiDB-lite"/>
    </source>
</evidence>
<gene>
    <name evidence="2" type="ORF">E2C01_047875</name>
</gene>
<feature type="region of interest" description="Disordered" evidence="1">
    <location>
        <begin position="1"/>
        <end position="72"/>
    </location>
</feature>
<dbReference type="AlphaFoldDB" id="A0A5B7G1Q1"/>
<organism evidence="2 3">
    <name type="scientific">Portunus trituberculatus</name>
    <name type="common">Swimming crab</name>
    <name type="synonym">Neptunus trituberculatus</name>
    <dbReference type="NCBI Taxonomy" id="210409"/>
    <lineage>
        <taxon>Eukaryota</taxon>
        <taxon>Metazoa</taxon>
        <taxon>Ecdysozoa</taxon>
        <taxon>Arthropoda</taxon>
        <taxon>Crustacea</taxon>
        <taxon>Multicrustacea</taxon>
        <taxon>Malacostraca</taxon>
        <taxon>Eumalacostraca</taxon>
        <taxon>Eucarida</taxon>
        <taxon>Decapoda</taxon>
        <taxon>Pleocyemata</taxon>
        <taxon>Brachyura</taxon>
        <taxon>Eubrachyura</taxon>
        <taxon>Portunoidea</taxon>
        <taxon>Portunidae</taxon>
        <taxon>Portuninae</taxon>
        <taxon>Portunus</taxon>
    </lineage>
</organism>
<name>A0A5B7G1Q1_PORTR</name>
<comment type="caution">
    <text evidence="2">The sequence shown here is derived from an EMBL/GenBank/DDBJ whole genome shotgun (WGS) entry which is preliminary data.</text>
</comment>
<dbReference type="Proteomes" id="UP000324222">
    <property type="component" value="Unassembled WGS sequence"/>
</dbReference>
<dbReference type="EMBL" id="VSRR010012020">
    <property type="protein sequence ID" value="MPC53970.1"/>
    <property type="molecule type" value="Genomic_DNA"/>
</dbReference>
<reference evidence="2 3" key="1">
    <citation type="submission" date="2019-05" db="EMBL/GenBank/DDBJ databases">
        <title>Another draft genome of Portunus trituberculatus and its Hox gene families provides insights of decapod evolution.</title>
        <authorList>
            <person name="Jeong J.-H."/>
            <person name="Song I."/>
            <person name="Kim S."/>
            <person name="Choi T."/>
            <person name="Kim D."/>
            <person name="Ryu S."/>
            <person name="Kim W."/>
        </authorList>
    </citation>
    <scope>NUCLEOTIDE SEQUENCE [LARGE SCALE GENOMIC DNA]</scope>
    <source>
        <tissue evidence="2">Muscle</tissue>
    </source>
</reference>
<feature type="compositionally biased region" description="Basic residues" evidence="1">
    <location>
        <begin position="54"/>
        <end position="63"/>
    </location>
</feature>
<protein>
    <submittedName>
        <fullName evidence="2">Uncharacterized protein</fullName>
    </submittedName>
</protein>
<feature type="compositionally biased region" description="Basic and acidic residues" evidence="1">
    <location>
        <begin position="16"/>
        <end position="28"/>
    </location>
</feature>
<accession>A0A5B7G1Q1</accession>
<keyword evidence="3" id="KW-1185">Reference proteome</keyword>
<sequence>MEGAAEAGTKRKTRGRGREGAEEAETKRETRRKSRDGRQRQGRREGRGDGAGKGRPRQCHNRAVKSQGKSFSVSGVCSSISSFTLSRASCPTIFHSTGLGISMRDGEESIDGHATLVHTALHSQ</sequence>
<proteinExistence type="predicted"/>
<evidence type="ECO:0000313" key="2">
    <source>
        <dbReference type="EMBL" id="MPC53970.1"/>
    </source>
</evidence>
<feature type="compositionally biased region" description="Basic and acidic residues" evidence="1">
    <location>
        <begin position="36"/>
        <end position="52"/>
    </location>
</feature>